<dbReference type="Proteomes" id="UP001317001">
    <property type="component" value="Chromosome"/>
</dbReference>
<dbReference type="PRINTS" id="PR00371">
    <property type="entry name" value="FPNCR"/>
</dbReference>
<evidence type="ECO:0000256" key="1">
    <source>
        <dbReference type="ARBA" id="ARBA00001970"/>
    </source>
</evidence>
<dbReference type="InterPro" id="IPR012292">
    <property type="entry name" value="Globin/Proto"/>
</dbReference>
<dbReference type="SUPFAM" id="SSF46458">
    <property type="entry name" value="Globin-like"/>
    <property type="match status" value="1"/>
</dbReference>
<dbReference type="InterPro" id="IPR000971">
    <property type="entry name" value="Globin"/>
</dbReference>
<dbReference type="PRINTS" id="PR00410">
    <property type="entry name" value="PHEHYDRXLASE"/>
</dbReference>
<sequence>MIVIIRIDENVGVILFKIKFTTMLSDKQKEIILSTVPLLRAGGVALTTHFYSRMFTHHPELKNLFNMGNQQSGKQQTALAMAVLAYAENISNPAVLMPAVDLIGHKHTSLNIQPEQYHIVGTHLLASIKEVLQDLATDDVLDAWKAAYGQLAELMIGHEAKMYESKKQTNGQWVGWKNFKVLKKVQESTEITSFYLVAEDGSAVPDFTPGQYISVQVFLPNINLHQIRQYSISCAPNKDYLRISVKRERNEKLDINGMISNFLHDEVHQGNVVAISAPAGNFTLQNLFPKKVFISGGIGQTPLMSMLESLNQSTKSNELVWIHACRNAEVRAFADQIESIAKEDQKLKQHQFYEVVNETLAGKEVYEGMLDFSKIEKWQFDPEAEYYICGPKPFIEKAVKELTDNKINEKYIFFEEFGPKSI</sequence>
<evidence type="ECO:0000313" key="16">
    <source>
        <dbReference type="Proteomes" id="UP001317001"/>
    </source>
</evidence>
<accession>A0ABY5NP33</accession>
<organism evidence="15 16">
    <name type="scientific">Paenimyroides aestuarii</name>
    <dbReference type="NCBI Taxonomy" id="2968490"/>
    <lineage>
        <taxon>Bacteria</taxon>
        <taxon>Pseudomonadati</taxon>
        <taxon>Bacteroidota</taxon>
        <taxon>Flavobacteriia</taxon>
        <taxon>Flavobacteriales</taxon>
        <taxon>Flavobacteriaceae</taxon>
        <taxon>Paenimyroides</taxon>
    </lineage>
</organism>
<evidence type="ECO:0000256" key="10">
    <source>
        <dbReference type="ARBA" id="ARBA00048649"/>
    </source>
</evidence>
<dbReference type="SUPFAM" id="SSF52343">
    <property type="entry name" value="Ferredoxin reductase-like, C-terminal NADP-linked domain"/>
    <property type="match status" value="1"/>
</dbReference>
<dbReference type="CDD" id="cd06184">
    <property type="entry name" value="flavohem_like_fad_nad_binding"/>
    <property type="match status" value="1"/>
</dbReference>
<comment type="similarity">
    <text evidence="2">In the C-terminal section; belongs to the flavoprotein pyridine nucleotide cytochrome reductase family.</text>
</comment>
<dbReference type="Gene3D" id="3.40.50.80">
    <property type="entry name" value="Nucleotide-binding domain of ferredoxin-NADP reductase (FNR) module"/>
    <property type="match status" value="1"/>
</dbReference>
<keyword evidence="12" id="KW-0813">Transport</keyword>
<dbReference type="InterPro" id="IPR009050">
    <property type="entry name" value="Globin-like_sf"/>
</dbReference>
<keyword evidence="4 12" id="KW-0349">Heme</keyword>
<dbReference type="PANTHER" id="PTHR43396">
    <property type="entry name" value="FLAVOHEMOPROTEIN"/>
    <property type="match status" value="1"/>
</dbReference>
<dbReference type="RefSeq" id="WP_257498122.1">
    <property type="nucleotide sequence ID" value="NZ_CP102382.1"/>
</dbReference>
<keyword evidence="9" id="KW-0520">NAD</keyword>
<evidence type="ECO:0000256" key="9">
    <source>
        <dbReference type="ARBA" id="ARBA00023027"/>
    </source>
</evidence>
<evidence type="ECO:0000256" key="3">
    <source>
        <dbReference type="ARBA" id="ARBA00012229"/>
    </source>
</evidence>
<evidence type="ECO:0000256" key="2">
    <source>
        <dbReference type="ARBA" id="ARBA00006401"/>
    </source>
</evidence>
<dbReference type="PROSITE" id="PS51384">
    <property type="entry name" value="FAD_FR"/>
    <property type="match status" value="1"/>
</dbReference>
<reference evidence="15 16" key="1">
    <citation type="submission" date="2022-08" db="EMBL/GenBank/DDBJ databases">
        <title>Myroides zhujiangensis sp. nov., a novel bacterium isolated from sediment in the Pearl River Estuary.</title>
        <authorList>
            <person name="Cui L."/>
        </authorList>
    </citation>
    <scope>NUCLEOTIDE SEQUENCE [LARGE SCALE GENOMIC DNA]</scope>
    <source>
        <strain evidence="15 16">SCSIO 72103</strain>
    </source>
</reference>
<proteinExistence type="inferred from homology"/>
<dbReference type="InterPro" id="IPR008333">
    <property type="entry name" value="Cbr1-like_FAD-bd_dom"/>
</dbReference>
<evidence type="ECO:0000256" key="6">
    <source>
        <dbReference type="ARBA" id="ARBA00022723"/>
    </source>
</evidence>
<evidence type="ECO:0000256" key="4">
    <source>
        <dbReference type="ARBA" id="ARBA00022617"/>
    </source>
</evidence>
<dbReference type="InterPro" id="IPR001433">
    <property type="entry name" value="OxRdtase_FAD/NAD-bd"/>
</dbReference>
<dbReference type="InterPro" id="IPR017927">
    <property type="entry name" value="FAD-bd_FR_type"/>
</dbReference>
<keyword evidence="8" id="KW-0408">Iron</keyword>
<feature type="domain" description="Globin" evidence="13">
    <location>
        <begin position="23"/>
        <end position="160"/>
    </location>
</feature>
<keyword evidence="6" id="KW-0479">Metal-binding</keyword>
<dbReference type="Pfam" id="PF00970">
    <property type="entry name" value="FAD_binding_6"/>
    <property type="match status" value="1"/>
</dbReference>
<evidence type="ECO:0000313" key="15">
    <source>
        <dbReference type="EMBL" id="UUV20217.1"/>
    </source>
</evidence>
<dbReference type="SUPFAM" id="SSF63380">
    <property type="entry name" value="Riboflavin synthase domain-like"/>
    <property type="match status" value="1"/>
</dbReference>
<dbReference type="Pfam" id="PF00042">
    <property type="entry name" value="Globin"/>
    <property type="match status" value="1"/>
</dbReference>
<evidence type="ECO:0000256" key="11">
    <source>
        <dbReference type="ARBA" id="ARBA00049433"/>
    </source>
</evidence>
<gene>
    <name evidence="15" type="primary">hmpA</name>
    <name evidence="15" type="ORF">NPX36_07520</name>
</gene>
<dbReference type="InterPro" id="IPR039261">
    <property type="entry name" value="FNR_nucleotide-bd"/>
</dbReference>
<dbReference type="Gene3D" id="1.10.490.10">
    <property type="entry name" value="Globins"/>
    <property type="match status" value="1"/>
</dbReference>
<keyword evidence="7" id="KW-0521">NADP</keyword>
<evidence type="ECO:0000256" key="5">
    <source>
        <dbReference type="ARBA" id="ARBA00022621"/>
    </source>
</evidence>
<keyword evidence="15" id="KW-0560">Oxidoreductase</keyword>
<dbReference type="PANTHER" id="PTHR43396:SF3">
    <property type="entry name" value="FLAVOHEMOPROTEIN"/>
    <property type="match status" value="1"/>
</dbReference>
<evidence type="ECO:0000256" key="12">
    <source>
        <dbReference type="RuleBase" id="RU000356"/>
    </source>
</evidence>
<comment type="catalytic activity">
    <reaction evidence="10">
        <text>2 nitric oxide + NADH + 2 O2 = 2 nitrate + NAD(+) + H(+)</text>
        <dbReference type="Rhea" id="RHEA:19469"/>
        <dbReference type="ChEBI" id="CHEBI:15378"/>
        <dbReference type="ChEBI" id="CHEBI:15379"/>
        <dbReference type="ChEBI" id="CHEBI:16480"/>
        <dbReference type="ChEBI" id="CHEBI:17632"/>
        <dbReference type="ChEBI" id="CHEBI:57540"/>
        <dbReference type="ChEBI" id="CHEBI:57945"/>
        <dbReference type="EC" id="1.14.12.17"/>
    </reaction>
</comment>
<dbReference type="Pfam" id="PF00175">
    <property type="entry name" value="NAD_binding_1"/>
    <property type="match status" value="1"/>
</dbReference>
<evidence type="ECO:0000259" key="13">
    <source>
        <dbReference type="PROSITE" id="PS01033"/>
    </source>
</evidence>
<dbReference type="InterPro" id="IPR017938">
    <property type="entry name" value="Riboflavin_synthase-like_b-brl"/>
</dbReference>
<keyword evidence="5 12" id="KW-0561">Oxygen transport</keyword>
<keyword evidence="16" id="KW-1185">Reference proteome</keyword>
<evidence type="ECO:0000256" key="7">
    <source>
        <dbReference type="ARBA" id="ARBA00022857"/>
    </source>
</evidence>
<feature type="domain" description="FAD-binding FR-type" evidence="14">
    <location>
        <begin position="174"/>
        <end position="285"/>
    </location>
</feature>
<comment type="catalytic activity">
    <reaction evidence="11">
        <text>2 nitric oxide + NADPH + 2 O2 = 2 nitrate + NADP(+) + H(+)</text>
        <dbReference type="Rhea" id="RHEA:19465"/>
        <dbReference type="ChEBI" id="CHEBI:15378"/>
        <dbReference type="ChEBI" id="CHEBI:15379"/>
        <dbReference type="ChEBI" id="CHEBI:16480"/>
        <dbReference type="ChEBI" id="CHEBI:17632"/>
        <dbReference type="ChEBI" id="CHEBI:57783"/>
        <dbReference type="ChEBI" id="CHEBI:58349"/>
        <dbReference type="EC" id="1.14.12.17"/>
    </reaction>
</comment>
<comment type="cofactor">
    <cofactor evidence="1">
        <name>heme b</name>
        <dbReference type="ChEBI" id="CHEBI:60344"/>
    </cofactor>
</comment>
<dbReference type="CDD" id="cd14779">
    <property type="entry name" value="FHP_Ae-globin-like"/>
    <property type="match status" value="1"/>
</dbReference>
<dbReference type="EMBL" id="CP102382">
    <property type="protein sequence ID" value="UUV20217.1"/>
    <property type="molecule type" value="Genomic_DNA"/>
</dbReference>
<evidence type="ECO:0000259" key="14">
    <source>
        <dbReference type="PROSITE" id="PS51384"/>
    </source>
</evidence>
<dbReference type="NCBIfam" id="NF009805">
    <property type="entry name" value="PRK13289.1"/>
    <property type="match status" value="1"/>
</dbReference>
<dbReference type="Gene3D" id="2.40.30.10">
    <property type="entry name" value="Translation factors"/>
    <property type="match status" value="1"/>
</dbReference>
<dbReference type="InterPro" id="IPR001709">
    <property type="entry name" value="Flavoprot_Pyr_Nucl_cyt_Rdtase"/>
</dbReference>
<dbReference type="EC" id="1.14.12.17" evidence="3"/>
<evidence type="ECO:0000256" key="8">
    <source>
        <dbReference type="ARBA" id="ARBA00023004"/>
    </source>
</evidence>
<dbReference type="GO" id="GO:0008941">
    <property type="term" value="F:nitric oxide dioxygenase NAD(P)H activity"/>
    <property type="evidence" value="ECO:0007669"/>
    <property type="project" value="UniProtKB-EC"/>
</dbReference>
<comment type="similarity">
    <text evidence="12">Belongs to the globin family.</text>
</comment>
<dbReference type="PROSITE" id="PS01033">
    <property type="entry name" value="GLOBIN"/>
    <property type="match status" value="1"/>
</dbReference>
<name>A0ABY5NP33_9FLAO</name>
<protein>
    <recommendedName>
        <fullName evidence="3">nitric oxide dioxygenase</fullName>
        <ecNumber evidence="3">1.14.12.17</ecNumber>
    </recommendedName>
</protein>